<accession>A0A699H7F2</accession>
<protein>
    <submittedName>
        <fullName evidence="2">Uncharacterized protein</fullName>
    </submittedName>
</protein>
<sequence length="90" mass="9990">MSNVLIPKNKVKGVTTRGGKMTSEATHSKEINKTGINKNEPLRFEQDVQEKPHDDGVKNNSSSIYERTAQPLVKPQQSSIPFLNQARSQG</sequence>
<feature type="compositionally biased region" description="Polar residues" evidence="1">
    <location>
        <begin position="75"/>
        <end position="90"/>
    </location>
</feature>
<reference evidence="2" key="1">
    <citation type="journal article" date="2019" name="Sci. Rep.">
        <title>Draft genome of Tanacetum cinerariifolium, the natural source of mosquito coil.</title>
        <authorList>
            <person name="Yamashiro T."/>
            <person name="Shiraishi A."/>
            <person name="Satake H."/>
            <person name="Nakayama K."/>
        </authorList>
    </citation>
    <scope>NUCLEOTIDE SEQUENCE</scope>
</reference>
<feature type="compositionally biased region" description="Basic and acidic residues" evidence="1">
    <location>
        <begin position="40"/>
        <end position="57"/>
    </location>
</feature>
<dbReference type="EMBL" id="BKCJ010084761">
    <property type="protein sequence ID" value="GEX00858.1"/>
    <property type="molecule type" value="Genomic_DNA"/>
</dbReference>
<evidence type="ECO:0000256" key="1">
    <source>
        <dbReference type="SAM" id="MobiDB-lite"/>
    </source>
</evidence>
<proteinExistence type="predicted"/>
<dbReference type="AlphaFoldDB" id="A0A699H7F2"/>
<comment type="caution">
    <text evidence="2">The sequence shown here is derived from an EMBL/GenBank/DDBJ whole genome shotgun (WGS) entry which is preliminary data.</text>
</comment>
<gene>
    <name evidence="2" type="ORF">Tci_272833</name>
</gene>
<feature type="region of interest" description="Disordered" evidence="1">
    <location>
        <begin position="1"/>
        <end position="90"/>
    </location>
</feature>
<organism evidence="2">
    <name type="scientific">Tanacetum cinerariifolium</name>
    <name type="common">Dalmatian daisy</name>
    <name type="synonym">Chrysanthemum cinerariifolium</name>
    <dbReference type="NCBI Taxonomy" id="118510"/>
    <lineage>
        <taxon>Eukaryota</taxon>
        <taxon>Viridiplantae</taxon>
        <taxon>Streptophyta</taxon>
        <taxon>Embryophyta</taxon>
        <taxon>Tracheophyta</taxon>
        <taxon>Spermatophyta</taxon>
        <taxon>Magnoliopsida</taxon>
        <taxon>eudicotyledons</taxon>
        <taxon>Gunneridae</taxon>
        <taxon>Pentapetalae</taxon>
        <taxon>asterids</taxon>
        <taxon>campanulids</taxon>
        <taxon>Asterales</taxon>
        <taxon>Asteraceae</taxon>
        <taxon>Asteroideae</taxon>
        <taxon>Anthemideae</taxon>
        <taxon>Anthemidinae</taxon>
        <taxon>Tanacetum</taxon>
    </lineage>
</organism>
<evidence type="ECO:0000313" key="2">
    <source>
        <dbReference type="EMBL" id="GEX00858.1"/>
    </source>
</evidence>
<name>A0A699H7F2_TANCI</name>